<dbReference type="InterPro" id="IPR043202">
    <property type="entry name" value="Band-7_stomatin-like"/>
</dbReference>
<dbReference type="AlphaFoldDB" id="B9XDQ2"/>
<dbReference type="Proteomes" id="UP000003688">
    <property type="component" value="Unassembled WGS sequence"/>
</dbReference>
<evidence type="ECO:0000259" key="3">
    <source>
        <dbReference type="SMART" id="SM00244"/>
    </source>
</evidence>
<dbReference type="EMBL" id="ABOX02000006">
    <property type="protein sequence ID" value="EEF62198.1"/>
    <property type="molecule type" value="Genomic_DNA"/>
</dbReference>
<dbReference type="SMART" id="SM00244">
    <property type="entry name" value="PHB"/>
    <property type="match status" value="1"/>
</dbReference>
<dbReference type="OrthoDB" id="5501731at2"/>
<dbReference type="PANTHER" id="PTHR10264:SF83">
    <property type="entry name" value="BLL5629 PROTEIN"/>
    <property type="match status" value="1"/>
</dbReference>
<dbReference type="SUPFAM" id="SSF117892">
    <property type="entry name" value="Band 7/SPFH domain"/>
    <property type="match status" value="1"/>
</dbReference>
<accession>B9XDQ2</accession>
<evidence type="ECO:0000313" key="4">
    <source>
        <dbReference type="EMBL" id="EEF62198.1"/>
    </source>
</evidence>
<dbReference type="RefSeq" id="WP_007413950.1">
    <property type="nucleotide sequence ID" value="NZ_ABOX02000006.1"/>
</dbReference>
<gene>
    <name evidence="4" type="ORF">Cflav_PD6473</name>
</gene>
<dbReference type="Gene3D" id="3.30.479.30">
    <property type="entry name" value="Band 7 domain"/>
    <property type="match status" value="1"/>
</dbReference>
<comment type="similarity">
    <text evidence="2">Belongs to the band 7/mec-2 family.</text>
</comment>
<dbReference type="STRING" id="320771.Cflav_PD6473"/>
<dbReference type="InterPro" id="IPR001107">
    <property type="entry name" value="Band_7"/>
</dbReference>
<organism evidence="4 5">
    <name type="scientific">Pedosphaera parvula (strain Ellin514)</name>
    <dbReference type="NCBI Taxonomy" id="320771"/>
    <lineage>
        <taxon>Bacteria</taxon>
        <taxon>Pseudomonadati</taxon>
        <taxon>Verrucomicrobiota</taxon>
        <taxon>Pedosphaerae</taxon>
        <taxon>Pedosphaerales</taxon>
        <taxon>Pedosphaeraceae</taxon>
        <taxon>Pedosphaera</taxon>
    </lineage>
</organism>
<feature type="domain" description="Band 7" evidence="3">
    <location>
        <begin position="25"/>
        <end position="182"/>
    </location>
</feature>
<dbReference type="PRINTS" id="PR00721">
    <property type="entry name" value="STOMATIN"/>
</dbReference>
<evidence type="ECO:0000256" key="2">
    <source>
        <dbReference type="ARBA" id="ARBA00008164"/>
    </source>
</evidence>
<evidence type="ECO:0000313" key="5">
    <source>
        <dbReference type="Proteomes" id="UP000003688"/>
    </source>
</evidence>
<dbReference type="PANTHER" id="PTHR10264">
    <property type="entry name" value="BAND 7 PROTEIN-RELATED"/>
    <property type="match status" value="1"/>
</dbReference>
<protein>
    <submittedName>
        <fullName evidence="4">Band 7 protein</fullName>
    </submittedName>
</protein>
<evidence type="ECO:0000256" key="1">
    <source>
        <dbReference type="ARBA" id="ARBA00004167"/>
    </source>
</evidence>
<keyword evidence="5" id="KW-1185">Reference proteome</keyword>
<name>B9XDQ2_PEDPL</name>
<dbReference type="Pfam" id="PF01145">
    <property type="entry name" value="Band_7"/>
    <property type="match status" value="1"/>
</dbReference>
<dbReference type="Gene3D" id="6.10.250.2090">
    <property type="match status" value="1"/>
</dbReference>
<dbReference type="CDD" id="cd13438">
    <property type="entry name" value="SPFH_eoslipins_u2"/>
    <property type="match status" value="1"/>
</dbReference>
<sequence>MMENIFWTIALAAAIVVPLIVASRWTVFTVSEGFYGLLYYNGKSWHRISPGKHRFWKSGYTVQLVDMRKTILTVAGQEVLSAENVGLKVSAVLTYQIIECETAMHTVQDYVASLYNATQLALRSVIAGQSIEALLDKRLDIGKELLALVKLEAEKLGIEVHAVEVKDVMFPSELKKAFSEVLRAQKEGQAALERARCETAALRNLANAARLMEGNPALMNLRLMQSIGAAGTTGNTLVMGMLGGFVPMKNGNGKAESDHKKSSEEN</sequence>
<dbReference type="InterPro" id="IPR036013">
    <property type="entry name" value="Band_7/SPFH_dom_sf"/>
</dbReference>
<comment type="subcellular location">
    <subcellularLocation>
        <location evidence="1">Membrane</location>
        <topology evidence="1">Single-pass membrane protein</topology>
    </subcellularLocation>
</comment>
<dbReference type="GO" id="GO:0005886">
    <property type="term" value="C:plasma membrane"/>
    <property type="evidence" value="ECO:0007669"/>
    <property type="project" value="InterPro"/>
</dbReference>
<proteinExistence type="inferred from homology"/>
<comment type="caution">
    <text evidence="4">The sequence shown here is derived from an EMBL/GenBank/DDBJ whole genome shotgun (WGS) entry which is preliminary data.</text>
</comment>
<reference evidence="4 5" key="1">
    <citation type="journal article" date="2011" name="J. Bacteriol.">
        <title>Genome sequence of 'Pedosphaera parvula' Ellin514, an aerobic Verrucomicrobial isolate from pasture soil.</title>
        <authorList>
            <person name="Kant R."/>
            <person name="van Passel M.W."/>
            <person name="Sangwan P."/>
            <person name="Palva A."/>
            <person name="Lucas S."/>
            <person name="Copeland A."/>
            <person name="Lapidus A."/>
            <person name="Glavina Del Rio T."/>
            <person name="Dalin E."/>
            <person name="Tice H."/>
            <person name="Bruce D."/>
            <person name="Goodwin L."/>
            <person name="Pitluck S."/>
            <person name="Chertkov O."/>
            <person name="Larimer F.W."/>
            <person name="Land M.L."/>
            <person name="Hauser L."/>
            <person name="Brettin T.S."/>
            <person name="Detter J.C."/>
            <person name="Han S."/>
            <person name="de Vos W.M."/>
            <person name="Janssen P.H."/>
            <person name="Smidt H."/>
        </authorList>
    </citation>
    <scope>NUCLEOTIDE SEQUENCE [LARGE SCALE GENOMIC DNA]</scope>
    <source>
        <strain evidence="4 5">Ellin514</strain>
    </source>
</reference>
<dbReference type="InterPro" id="IPR001972">
    <property type="entry name" value="Stomatin_HflK_fam"/>
</dbReference>